<comment type="caution">
    <text evidence="15">The sequence shown here is derived from an EMBL/GenBank/DDBJ whole genome shotgun (WGS) entry which is preliminary data.</text>
</comment>
<dbReference type="NCBIfam" id="TIGR00229">
    <property type="entry name" value="sensory_box"/>
    <property type="match status" value="3"/>
</dbReference>
<comment type="catalytic activity">
    <reaction evidence="1">
        <text>ATP + protein L-histidine = ADP + protein N-phospho-L-histidine.</text>
        <dbReference type="EC" id="2.7.13.3"/>
    </reaction>
</comment>
<dbReference type="InterPro" id="IPR003661">
    <property type="entry name" value="HisK_dim/P_dom"/>
</dbReference>
<dbReference type="PROSITE" id="PS50112">
    <property type="entry name" value="PAS"/>
    <property type="match status" value="2"/>
</dbReference>
<dbReference type="InterPro" id="IPR036890">
    <property type="entry name" value="HATPase_C_sf"/>
</dbReference>
<evidence type="ECO:0000256" key="9">
    <source>
        <dbReference type="ARBA" id="ARBA00022840"/>
    </source>
</evidence>
<dbReference type="PROSITE" id="PS50109">
    <property type="entry name" value="HIS_KIN"/>
    <property type="match status" value="1"/>
</dbReference>
<dbReference type="Pfam" id="PF13426">
    <property type="entry name" value="PAS_9"/>
    <property type="match status" value="3"/>
</dbReference>
<dbReference type="AlphaFoldDB" id="A0AA90Z854"/>
<protein>
    <recommendedName>
        <fullName evidence="3">histidine kinase</fullName>
        <ecNumber evidence="3">2.7.13.3</ecNumber>
    </recommendedName>
</protein>
<evidence type="ECO:0000313" key="15">
    <source>
        <dbReference type="EMBL" id="MDR6222814.1"/>
    </source>
</evidence>
<keyword evidence="4" id="KW-1003">Cell membrane</keyword>
<sequence>MYLSKYGHEKISDDTKAVIETVTSNLGELIARVQEIEDLQKREIFSKQVISSLPLGMITVKKNGEITSANPFLLNILGSPSEEETRKFNILEHPPLIENGISDLMHKCMESGEIIVSENLYRSAWGKELYMHISIVPIIDENGIVTHCHALVEDITEKKKIKQDLKERDDRLHSIFRAAPTGIGMTRDRVIKEVNEKICKITGYTKEELIGANAQMLYPSDEDYKYVGTEKYDQMRKYGSGTVKTRWQRKDGSILNILMSSSPIDPNDLTKGITFTALDITGRKRMENALKESNERFRTIVEQATEEIFAYDLEGKIILANALASKNTGYTKEELLAMDIADICLLKQCGNSGKIIEYKDAVFETKHRKKDGTLYPVEGRIKPISFAGKQIILELSHDISKSELAKETMLTAKLAAEAANRTKSEFLANMSHELRTPLNSVIGFSEVLMRQTSGSMNPVQRKYTNHIHKNGKSLLAIINNILTLSKIETGEMDIHHTTFATKKIIEEIELMNRGLSKKRYIDVTIKTSSDVYIESDLRKFNTILYNLLNNAIKFTPENGRIIIEEKVVDDRLQVSLTDTGIGIAEEDIKNLFKPFGQLDSSSTRKYGGTGIGLILVKKYLDMLDGTILVESELGQGSKFTFTLPMKPEESYEE</sequence>
<feature type="domain" description="PAC" evidence="14">
    <location>
        <begin position="241"/>
        <end position="292"/>
    </location>
</feature>
<dbReference type="PROSITE" id="PS50113">
    <property type="entry name" value="PAC"/>
    <property type="match status" value="2"/>
</dbReference>
<gene>
    <name evidence="15" type="ORF">J2750_001263</name>
</gene>
<dbReference type="EMBL" id="JAVDQI010000003">
    <property type="protein sequence ID" value="MDR6222814.1"/>
    <property type="molecule type" value="Genomic_DNA"/>
</dbReference>
<dbReference type="CDD" id="cd00082">
    <property type="entry name" value="HisKA"/>
    <property type="match status" value="1"/>
</dbReference>
<dbReference type="SMART" id="SM00387">
    <property type="entry name" value="HATPase_c"/>
    <property type="match status" value="1"/>
</dbReference>
<reference evidence="15 16" key="1">
    <citation type="submission" date="2023-07" db="EMBL/GenBank/DDBJ databases">
        <title>Genomic Encyclopedia of Type Strains, Phase IV (KMG-IV): sequencing the most valuable type-strain genomes for metagenomic binning, comparative biology and taxonomic classification.</title>
        <authorList>
            <person name="Goeker M."/>
        </authorList>
    </citation>
    <scope>NUCLEOTIDE SEQUENCE [LARGE SCALE GENOMIC DNA]</scope>
    <source>
        <strain evidence="15 16">DSM 17273</strain>
    </source>
</reference>
<dbReference type="Gene3D" id="3.30.565.10">
    <property type="entry name" value="Histidine kinase-like ATPase, C-terminal domain"/>
    <property type="match status" value="1"/>
</dbReference>
<dbReference type="InterPro" id="IPR000014">
    <property type="entry name" value="PAS"/>
</dbReference>
<dbReference type="SUPFAM" id="SSF47384">
    <property type="entry name" value="Homodimeric domain of signal transducing histidine kinase"/>
    <property type="match status" value="1"/>
</dbReference>
<dbReference type="GO" id="GO:0005524">
    <property type="term" value="F:ATP binding"/>
    <property type="evidence" value="ECO:0007669"/>
    <property type="project" value="UniProtKB-KW"/>
</dbReference>
<keyword evidence="10" id="KW-0902">Two-component regulatory system</keyword>
<keyword evidence="16" id="KW-1185">Reference proteome</keyword>
<dbReference type="SMART" id="SM00388">
    <property type="entry name" value="HisKA"/>
    <property type="match status" value="1"/>
</dbReference>
<dbReference type="GO" id="GO:0009927">
    <property type="term" value="F:histidine phosphotransfer kinase activity"/>
    <property type="evidence" value="ECO:0007669"/>
    <property type="project" value="TreeGrafter"/>
</dbReference>
<evidence type="ECO:0000256" key="11">
    <source>
        <dbReference type="ARBA" id="ARBA00023136"/>
    </source>
</evidence>
<evidence type="ECO:0000256" key="3">
    <source>
        <dbReference type="ARBA" id="ARBA00012438"/>
    </source>
</evidence>
<dbReference type="InterPro" id="IPR000700">
    <property type="entry name" value="PAS-assoc_C"/>
</dbReference>
<keyword evidence="7" id="KW-0547">Nucleotide-binding</keyword>
<dbReference type="InterPro" id="IPR035965">
    <property type="entry name" value="PAS-like_dom_sf"/>
</dbReference>
<evidence type="ECO:0000259" key="12">
    <source>
        <dbReference type="PROSITE" id="PS50109"/>
    </source>
</evidence>
<dbReference type="CDD" id="cd00130">
    <property type="entry name" value="PAS"/>
    <property type="match status" value="3"/>
</dbReference>
<evidence type="ECO:0000259" key="13">
    <source>
        <dbReference type="PROSITE" id="PS50112"/>
    </source>
</evidence>
<keyword evidence="8" id="KW-0418">Kinase</keyword>
<evidence type="ECO:0000313" key="16">
    <source>
        <dbReference type="Proteomes" id="UP001185015"/>
    </source>
</evidence>
<dbReference type="EC" id="2.7.13.3" evidence="3"/>
<feature type="domain" description="PAS" evidence="13">
    <location>
        <begin position="293"/>
        <end position="336"/>
    </location>
</feature>
<name>A0AA90Z854_9EURY</name>
<evidence type="ECO:0000256" key="10">
    <source>
        <dbReference type="ARBA" id="ARBA00023012"/>
    </source>
</evidence>
<dbReference type="SUPFAM" id="SSF55785">
    <property type="entry name" value="PYP-like sensor domain (PAS domain)"/>
    <property type="match status" value="3"/>
</dbReference>
<dbReference type="SMART" id="SM00091">
    <property type="entry name" value="PAS"/>
    <property type="match status" value="3"/>
</dbReference>
<dbReference type="InterPro" id="IPR004358">
    <property type="entry name" value="Sig_transdc_His_kin-like_C"/>
</dbReference>
<dbReference type="PANTHER" id="PTHR43047">
    <property type="entry name" value="TWO-COMPONENT HISTIDINE PROTEIN KINASE"/>
    <property type="match status" value="1"/>
</dbReference>
<dbReference type="GO" id="GO:0000155">
    <property type="term" value="F:phosphorelay sensor kinase activity"/>
    <property type="evidence" value="ECO:0007669"/>
    <property type="project" value="InterPro"/>
</dbReference>
<dbReference type="RefSeq" id="WP_309740090.1">
    <property type="nucleotide sequence ID" value="NZ_JAVDQI010000003.1"/>
</dbReference>
<dbReference type="Pfam" id="PF00512">
    <property type="entry name" value="HisKA"/>
    <property type="match status" value="1"/>
</dbReference>
<keyword evidence="6" id="KW-0808">Transferase</keyword>
<dbReference type="Proteomes" id="UP001185015">
    <property type="component" value="Unassembled WGS sequence"/>
</dbReference>
<comment type="subcellular location">
    <subcellularLocation>
        <location evidence="2">Cell membrane</location>
    </subcellularLocation>
</comment>
<evidence type="ECO:0000256" key="6">
    <source>
        <dbReference type="ARBA" id="ARBA00022679"/>
    </source>
</evidence>
<feature type="domain" description="PAC" evidence="14">
    <location>
        <begin position="114"/>
        <end position="167"/>
    </location>
</feature>
<dbReference type="InterPro" id="IPR005467">
    <property type="entry name" value="His_kinase_dom"/>
</dbReference>
<evidence type="ECO:0000256" key="4">
    <source>
        <dbReference type="ARBA" id="ARBA00022475"/>
    </source>
</evidence>
<dbReference type="SUPFAM" id="SSF55874">
    <property type="entry name" value="ATPase domain of HSP90 chaperone/DNA topoisomerase II/histidine kinase"/>
    <property type="match status" value="1"/>
</dbReference>
<evidence type="ECO:0000256" key="8">
    <source>
        <dbReference type="ARBA" id="ARBA00022777"/>
    </source>
</evidence>
<evidence type="ECO:0000256" key="2">
    <source>
        <dbReference type="ARBA" id="ARBA00004236"/>
    </source>
</evidence>
<evidence type="ECO:0000256" key="5">
    <source>
        <dbReference type="ARBA" id="ARBA00022553"/>
    </source>
</evidence>
<evidence type="ECO:0000259" key="14">
    <source>
        <dbReference type="PROSITE" id="PS50113"/>
    </source>
</evidence>
<dbReference type="Pfam" id="PF02518">
    <property type="entry name" value="HATPase_c"/>
    <property type="match status" value="1"/>
</dbReference>
<proteinExistence type="predicted"/>
<feature type="domain" description="PAS" evidence="13">
    <location>
        <begin position="194"/>
        <end position="223"/>
    </location>
</feature>
<dbReference type="PRINTS" id="PR00344">
    <property type="entry name" value="BCTRLSENSOR"/>
</dbReference>
<dbReference type="InterPro" id="IPR036097">
    <property type="entry name" value="HisK_dim/P_sf"/>
</dbReference>
<dbReference type="InterPro" id="IPR001610">
    <property type="entry name" value="PAC"/>
</dbReference>
<organism evidence="15 16">
    <name type="scientific">Methanococcoides alaskense</name>
    <dbReference type="NCBI Taxonomy" id="325778"/>
    <lineage>
        <taxon>Archaea</taxon>
        <taxon>Methanobacteriati</taxon>
        <taxon>Methanobacteriota</taxon>
        <taxon>Stenosarchaea group</taxon>
        <taxon>Methanomicrobia</taxon>
        <taxon>Methanosarcinales</taxon>
        <taxon>Methanosarcinaceae</taxon>
        <taxon>Methanococcoides</taxon>
    </lineage>
</organism>
<dbReference type="FunFam" id="1.10.287.130:FF:000038">
    <property type="entry name" value="Sensory transduction histidine kinase"/>
    <property type="match status" value="1"/>
</dbReference>
<keyword evidence="5" id="KW-0597">Phosphoprotein</keyword>
<feature type="domain" description="Histidine kinase" evidence="12">
    <location>
        <begin position="429"/>
        <end position="647"/>
    </location>
</feature>
<evidence type="ECO:0000256" key="1">
    <source>
        <dbReference type="ARBA" id="ARBA00000085"/>
    </source>
</evidence>
<dbReference type="Gene3D" id="1.10.287.130">
    <property type="match status" value="1"/>
</dbReference>
<dbReference type="PANTHER" id="PTHR43047:SF72">
    <property type="entry name" value="OSMOSENSING HISTIDINE PROTEIN KINASE SLN1"/>
    <property type="match status" value="1"/>
</dbReference>
<keyword evidence="11" id="KW-0472">Membrane</keyword>
<keyword evidence="9" id="KW-0067">ATP-binding</keyword>
<evidence type="ECO:0000256" key="7">
    <source>
        <dbReference type="ARBA" id="ARBA00022741"/>
    </source>
</evidence>
<dbReference type="CDD" id="cd16922">
    <property type="entry name" value="HATPase_EvgS-ArcB-TorS-like"/>
    <property type="match status" value="1"/>
</dbReference>
<accession>A0AA90Z854</accession>
<dbReference type="FunFam" id="3.30.565.10:FF:000023">
    <property type="entry name" value="PAS domain-containing sensor histidine kinase"/>
    <property type="match status" value="1"/>
</dbReference>
<dbReference type="Gene3D" id="3.30.450.20">
    <property type="entry name" value="PAS domain"/>
    <property type="match status" value="3"/>
</dbReference>
<dbReference type="InterPro" id="IPR003594">
    <property type="entry name" value="HATPase_dom"/>
</dbReference>
<dbReference type="GO" id="GO:0005886">
    <property type="term" value="C:plasma membrane"/>
    <property type="evidence" value="ECO:0007669"/>
    <property type="project" value="UniProtKB-SubCell"/>
</dbReference>
<dbReference type="SMART" id="SM00086">
    <property type="entry name" value="PAC"/>
    <property type="match status" value="3"/>
</dbReference>